<dbReference type="Proteomes" id="UP001422759">
    <property type="component" value="Unassembled WGS sequence"/>
</dbReference>
<reference evidence="2" key="1">
    <citation type="journal article" date="2019" name="Int. J. Syst. Evol. Microbiol.">
        <title>The Global Catalogue of Microorganisms (GCM) 10K type strain sequencing project: providing services to taxonomists for standard genome sequencing and annotation.</title>
        <authorList>
            <consortium name="The Broad Institute Genomics Platform"/>
            <consortium name="The Broad Institute Genome Sequencing Center for Infectious Disease"/>
            <person name="Wu L."/>
            <person name="Ma J."/>
        </authorList>
    </citation>
    <scope>NUCLEOTIDE SEQUENCE [LARGE SCALE GENOMIC DNA]</scope>
    <source>
        <strain evidence="2">JCM 14560</strain>
    </source>
</reference>
<evidence type="ECO:0008006" key="3">
    <source>
        <dbReference type="Google" id="ProtNLM"/>
    </source>
</evidence>
<keyword evidence="2" id="KW-1185">Reference proteome</keyword>
<sequence length="453" mass="49535">MDSSTLTADYLALVRAHGATARDLIREPESDLPAKAYGDKLLSRPLFLGHQEQVRLTADLELFRSALDSLPDRLFGGDLAAFCRAVGLTEVQVEAVMRSRSGSAAKPARVDLYREESGFRLLEINVSSALGGLDNADVGRAQLGHPLLREFADRHGLVCVDTFGEHIRDLYEDCGLVPGDDAVVVVADWPTSFQDLGPYWEAYARRLREHGVNARHCHLGELDVREGRVWLGDLAVDVIERKFLLEDLLESPGARELMFPVLDAAEAGQVRIFTPLDAEPFTSKAALAMLSDEQNRHLFGADELAALDRLLPWTRVVRPGPVTLESGERVDLLEYAIRHQRELAFKPTMAGGGGRGIVLGWEKATTPELWREQLTTGLDSPAVLQRRVRPVTEYFPDEQGELVPYLAAWGVFLGGSGFGGIYARATTLDSDRGVVNVTGGASAGSGLCQLPRA</sequence>
<proteinExistence type="predicted"/>
<protein>
    <recommendedName>
        <fullName evidence="3">Circularly permuted ATP-grasp superfamily protein</fullName>
    </recommendedName>
</protein>
<gene>
    <name evidence="1" type="ORF">GCM10009760_29850</name>
</gene>
<evidence type="ECO:0000313" key="1">
    <source>
        <dbReference type="EMBL" id="GAA2143450.1"/>
    </source>
</evidence>
<dbReference type="EMBL" id="BAAANT010000014">
    <property type="protein sequence ID" value="GAA2143450.1"/>
    <property type="molecule type" value="Genomic_DNA"/>
</dbReference>
<evidence type="ECO:0000313" key="2">
    <source>
        <dbReference type="Proteomes" id="UP001422759"/>
    </source>
</evidence>
<accession>A0ABP5L905</accession>
<dbReference type="RefSeq" id="WP_344464948.1">
    <property type="nucleotide sequence ID" value="NZ_BAAANT010000014.1"/>
</dbReference>
<organism evidence="1 2">
    <name type="scientific">Kitasatospora kazusensis</name>
    <dbReference type="NCBI Taxonomy" id="407974"/>
    <lineage>
        <taxon>Bacteria</taxon>
        <taxon>Bacillati</taxon>
        <taxon>Actinomycetota</taxon>
        <taxon>Actinomycetes</taxon>
        <taxon>Kitasatosporales</taxon>
        <taxon>Streptomycetaceae</taxon>
        <taxon>Kitasatospora</taxon>
    </lineage>
</organism>
<dbReference type="SUPFAM" id="SSF56059">
    <property type="entry name" value="Glutathione synthetase ATP-binding domain-like"/>
    <property type="match status" value="1"/>
</dbReference>
<comment type="caution">
    <text evidence="1">The sequence shown here is derived from an EMBL/GenBank/DDBJ whole genome shotgun (WGS) entry which is preliminary data.</text>
</comment>
<name>A0ABP5L905_9ACTN</name>